<proteinExistence type="predicted"/>
<keyword evidence="2" id="KW-1185">Reference proteome</keyword>
<name>A0A5E4MIN5_9HEMI</name>
<sequence>MNRPQCRIVIPAAEKKCAGVASAIVIKSGLNGLIEAVCRLHDRWRVGPMALNREFNDELRELVHLLKCLDKDLNNSTAGTCDQLALLAEQHNQAWDRYYTLLARLNGHRKDDGSGRHVPSSTRNRPSRDRARTIVLRAFCLLFYGHISQTIDVHKRVSPYLYFTGS</sequence>
<dbReference type="EMBL" id="CABPRJ010000949">
    <property type="protein sequence ID" value="VVC31400.1"/>
    <property type="molecule type" value="Genomic_DNA"/>
</dbReference>
<protein>
    <submittedName>
        <fullName evidence="1">Uncharacterized protein</fullName>
    </submittedName>
</protein>
<reference evidence="1 2" key="1">
    <citation type="submission" date="2019-08" db="EMBL/GenBank/DDBJ databases">
        <authorList>
            <person name="Alioto T."/>
            <person name="Alioto T."/>
            <person name="Gomez Garrido J."/>
        </authorList>
    </citation>
    <scope>NUCLEOTIDE SEQUENCE [LARGE SCALE GENOMIC DNA]</scope>
</reference>
<dbReference type="Proteomes" id="UP000325440">
    <property type="component" value="Unassembled WGS sequence"/>
</dbReference>
<dbReference type="AlphaFoldDB" id="A0A5E4MIN5"/>
<accession>A0A5E4MIN5</accession>
<gene>
    <name evidence="1" type="ORF">CINCED_3A004894</name>
</gene>
<evidence type="ECO:0000313" key="2">
    <source>
        <dbReference type="Proteomes" id="UP000325440"/>
    </source>
</evidence>
<evidence type="ECO:0000313" key="1">
    <source>
        <dbReference type="EMBL" id="VVC31400.1"/>
    </source>
</evidence>
<organism evidence="1 2">
    <name type="scientific">Cinara cedri</name>
    <dbReference type="NCBI Taxonomy" id="506608"/>
    <lineage>
        <taxon>Eukaryota</taxon>
        <taxon>Metazoa</taxon>
        <taxon>Ecdysozoa</taxon>
        <taxon>Arthropoda</taxon>
        <taxon>Hexapoda</taxon>
        <taxon>Insecta</taxon>
        <taxon>Pterygota</taxon>
        <taxon>Neoptera</taxon>
        <taxon>Paraneoptera</taxon>
        <taxon>Hemiptera</taxon>
        <taxon>Sternorrhyncha</taxon>
        <taxon>Aphidomorpha</taxon>
        <taxon>Aphidoidea</taxon>
        <taxon>Aphididae</taxon>
        <taxon>Lachninae</taxon>
        <taxon>Cinara</taxon>
    </lineage>
</organism>